<dbReference type="AlphaFoldDB" id="A0A8S0ZBN8"/>
<name>A0A8S0ZBN8_ARCPL</name>
<dbReference type="Proteomes" id="UP000494106">
    <property type="component" value="Unassembled WGS sequence"/>
</dbReference>
<proteinExistence type="predicted"/>
<evidence type="ECO:0000313" key="2">
    <source>
        <dbReference type="Proteomes" id="UP000494106"/>
    </source>
</evidence>
<dbReference type="OrthoDB" id="7200114at2759"/>
<sequence>MALITKDKPLKLKFQLKSKELQKFFEIIIGLAAMYDMMAEQGVDKFYDGRGVVVHSNYRRYGIGYELLKNKGSEPPPPDKIVILTGKSHHQYRRLICQELGVPLTAALMTAYGTQKAAECDGWEIVSEYNFEEMGKQFNVTFDKKGSSNSKIDGSKGKTQ</sequence>
<keyword evidence="2" id="KW-1185">Reference proteome</keyword>
<dbReference type="EMBL" id="CADEBC010000426">
    <property type="protein sequence ID" value="CAB3229887.1"/>
    <property type="molecule type" value="Genomic_DNA"/>
</dbReference>
<gene>
    <name evidence="1" type="ORF">APLA_LOCUS3984</name>
</gene>
<evidence type="ECO:0000313" key="1">
    <source>
        <dbReference type="EMBL" id="CAB3229887.1"/>
    </source>
</evidence>
<accession>A0A8S0ZBN8</accession>
<dbReference type="Gene3D" id="3.40.630.30">
    <property type="match status" value="1"/>
</dbReference>
<protein>
    <submittedName>
        <fullName evidence="1">Uncharacterized protein</fullName>
    </submittedName>
</protein>
<comment type="caution">
    <text evidence="1">The sequence shown here is derived from an EMBL/GenBank/DDBJ whole genome shotgun (WGS) entry which is preliminary data.</text>
</comment>
<reference evidence="1 2" key="1">
    <citation type="submission" date="2020-04" db="EMBL/GenBank/DDBJ databases">
        <authorList>
            <person name="Wallbank WR R."/>
            <person name="Pardo Diaz C."/>
            <person name="Kozak K."/>
            <person name="Martin S."/>
            <person name="Jiggins C."/>
            <person name="Moest M."/>
            <person name="Warren A I."/>
            <person name="Byers J.R.P. K."/>
            <person name="Montejo-Kovacevich G."/>
            <person name="Yen C E."/>
        </authorList>
    </citation>
    <scope>NUCLEOTIDE SEQUENCE [LARGE SCALE GENOMIC DNA]</scope>
</reference>
<organism evidence="1 2">
    <name type="scientific">Arctia plantaginis</name>
    <name type="common">Wood tiger moth</name>
    <name type="synonym">Phalaena plantaginis</name>
    <dbReference type="NCBI Taxonomy" id="874455"/>
    <lineage>
        <taxon>Eukaryota</taxon>
        <taxon>Metazoa</taxon>
        <taxon>Ecdysozoa</taxon>
        <taxon>Arthropoda</taxon>
        <taxon>Hexapoda</taxon>
        <taxon>Insecta</taxon>
        <taxon>Pterygota</taxon>
        <taxon>Neoptera</taxon>
        <taxon>Endopterygota</taxon>
        <taxon>Lepidoptera</taxon>
        <taxon>Glossata</taxon>
        <taxon>Ditrysia</taxon>
        <taxon>Noctuoidea</taxon>
        <taxon>Erebidae</taxon>
        <taxon>Arctiinae</taxon>
        <taxon>Arctia</taxon>
    </lineage>
</organism>